<reference evidence="1 2" key="1">
    <citation type="submission" date="2022-11" db="EMBL/GenBank/DDBJ databases">
        <title>Whole genome sequence of Eschrichtius robustus ER-17-0199.</title>
        <authorList>
            <person name="Bruniche-Olsen A."/>
            <person name="Black A.N."/>
            <person name="Fields C.J."/>
            <person name="Walden K."/>
            <person name="Dewoody J.A."/>
        </authorList>
    </citation>
    <scope>NUCLEOTIDE SEQUENCE [LARGE SCALE GENOMIC DNA]</scope>
    <source>
        <strain evidence="1">ER-17-0199</strain>
        <tissue evidence="1">Blubber</tissue>
    </source>
</reference>
<protein>
    <submittedName>
        <fullName evidence="1">Uncharacterized protein</fullName>
    </submittedName>
</protein>
<keyword evidence="2" id="KW-1185">Reference proteome</keyword>
<dbReference type="Proteomes" id="UP001159641">
    <property type="component" value="Unassembled WGS sequence"/>
</dbReference>
<evidence type="ECO:0000313" key="2">
    <source>
        <dbReference type="Proteomes" id="UP001159641"/>
    </source>
</evidence>
<dbReference type="AlphaFoldDB" id="A0AB34HGZ5"/>
<accession>A0AB34HGZ5</accession>
<evidence type="ECO:0000313" key="1">
    <source>
        <dbReference type="EMBL" id="KAJ8790402.1"/>
    </source>
</evidence>
<proteinExistence type="predicted"/>
<dbReference type="EMBL" id="JAIQCJ010001357">
    <property type="protein sequence ID" value="KAJ8790402.1"/>
    <property type="molecule type" value="Genomic_DNA"/>
</dbReference>
<name>A0AB34HGZ5_ESCRO</name>
<gene>
    <name evidence="1" type="ORF">J1605_021479</name>
</gene>
<sequence length="59" mass="7008">MLPSRQVVAWHRPYCVDLEESTFSHLRSFLERYCDKINSEIPPLPFPSSRYVIYMCISV</sequence>
<comment type="caution">
    <text evidence="1">The sequence shown here is derived from an EMBL/GenBank/DDBJ whole genome shotgun (WGS) entry which is preliminary data.</text>
</comment>
<organism evidence="1 2">
    <name type="scientific">Eschrichtius robustus</name>
    <name type="common">California gray whale</name>
    <name type="synonym">Eschrichtius gibbosus</name>
    <dbReference type="NCBI Taxonomy" id="9764"/>
    <lineage>
        <taxon>Eukaryota</taxon>
        <taxon>Metazoa</taxon>
        <taxon>Chordata</taxon>
        <taxon>Craniata</taxon>
        <taxon>Vertebrata</taxon>
        <taxon>Euteleostomi</taxon>
        <taxon>Mammalia</taxon>
        <taxon>Eutheria</taxon>
        <taxon>Laurasiatheria</taxon>
        <taxon>Artiodactyla</taxon>
        <taxon>Whippomorpha</taxon>
        <taxon>Cetacea</taxon>
        <taxon>Mysticeti</taxon>
        <taxon>Eschrichtiidae</taxon>
        <taxon>Eschrichtius</taxon>
    </lineage>
</organism>